<proteinExistence type="predicted"/>
<protein>
    <submittedName>
        <fullName evidence="2">Uncharacterized protein</fullName>
    </submittedName>
</protein>
<keyword evidence="3" id="KW-1185">Reference proteome</keyword>
<dbReference type="Proteomes" id="UP000294752">
    <property type="component" value="Unassembled WGS sequence"/>
</dbReference>
<evidence type="ECO:0000256" key="1">
    <source>
        <dbReference type="SAM" id="Phobius"/>
    </source>
</evidence>
<sequence length="36" mass="4189">MNFSTRLFYLFISFTSIAILLGELAYRISKFIADLL</sequence>
<name>A0A4R7DBB8_9SPHI</name>
<comment type="caution">
    <text evidence="2">The sequence shown here is derived from an EMBL/GenBank/DDBJ whole genome shotgun (WGS) entry which is preliminary data.</text>
</comment>
<organism evidence="2 3">
    <name type="scientific">Sphingobacterium paludis</name>
    <dbReference type="NCBI Taxonomy" id="1476465"/>
    <lineage>
        <taxon>Bacteria</taxon>
        <taxon>Pseudomonadati</taxon>
        <taxon>Bacteroidota</taxon>
        <taxon>Sphingobacteriia</taxon>
        <taxon>Sphingobacteriales</taxon>
        <taxon>Sphingobacteriaceae</taxon>
        <taxon>Sphingobacterium</taxon>
    </lineage>
</organism>
<feature type="transmembrane region" description="Helical" evidence="1">
    <location>
        <begin position="6"/>
        <end position="26"/>
    </location>
</feature>
<evidence type="ECO:0000313" key="3">
    <source>
        <dbReference type="Proteomes" id="UP000294752"/>
    </source>
</evidence>
<dbReference type="AlphaFoldDB" id="A0A4R7DBB8"/>
<gene>
    <name evidence="2" type="ORF">B0I21_101300</name>
</gene>
<evidence type="ECO:0000313" key="2">
    <source>
        <dbReference type="EMBL" id="TDS17435.1"/>
    </source>
</evidence>
<keyword evidence="1" id="KW-1133">Transmembrane helix</keyword>
<reference evidence="2 3" key="1">
    <citation type="submission" date="2019-03" db="EMBL/GenBank/DDBJ databases">
        <title>Genomic Encyclopedia of Type Strains, Phase III (KMG-III): the genomes of soil and plant-associated and newly described type strains.</title>
        <authorList>
            <person name="Whitman W."/>
        </authorList>
    </citation>
    <scope>NUCLEOTIDE SEQUENCE [LARGE SCALE GENOMIC DNA]</scope>
    <source>
        <strain evidence="2 3">CGMCC 1.12801</strain>
    </source>
</reference>
<accession>A0A4R7DBB8</accession>
<keyword evidence="1" id="KW-0812">Transmembrane</keyword>
<dbReference type="EMBL" id="SNZV01000001">
    <property type="protein sequence ID" value="TDS17435.1"/>
    <property type="molecule type" value="Genomic_DNA"/>
</dbReference>
<keyword evidence="1" id="KW-0472">Membrane</keyword>